<dbReference type="InterPro" id="IPR016181">
    <property type="entry name" value="Acyl_CoA_acyltransferase"/>
</dbReference>
<dbReference type="eggNOG" id="COG0456">
    <property type="taxonomic scope" value="Bacteria"/>
</dbReference>
<dbReference type="PANTHER" id="PTHR42919:SF20">
    <property type="entry name" value="GCN5-RELATED N-ACETYLTRANSFERASE 10, CHLOROPLASTIC"/>
    <property type="match status" value="1"/>
</dbReference>
<dbReference type="GO" id="GO:0007064">
    <property type="term" value="P:mitotic sister chromatid cohesion"/>
    <property type="evidence" value="ECO:0007669"/>
    <property type="project" value="TreeGrafter"/>
</dbReference>
<dbReference type="GO" id="GO:0031415">
    <property type="term" value="C:NatA complex"/>
    <property type="evidence" value="ECO:0007669"/>
    <property type="project" value="TreeGrafter"/>
</dbReference>
<gene>
    <name evidence="2" type="ordered locus">Tery_3156</name>
</gene>
<dbReference type="Gene3D" id="3.40.630.30">
    <property type="match status" value="1"/>
</dbReference>
<dbReference type="Pfam" id="PF00583">
    <property type="entry name" value="Acetyltransf_1"/>
    <property type="match status" value="1"/>
</dbReference>
<dbReference type="EMBL" id="CP000393">
    <property type="protein sequence ID" value="ABG52284.1"/>
    <property type="molecule type" value="Genomic_DNA"/>
</dbReference>
<name>Q10ZP0_TRIEI</name>
<sequence length="216" mass="25256">MNPLFFFSKSVKPQVRKYHQFDFSIRIAKPQDLKSISEILTNSFHSRKGIMGYIYPFLQVSIYEDLRNRIGSKSDHYLCIIAMLLKETKSTENLSALEGHDLVGTVEISIRSLQQNRLLLINPWQLDNLEYAYLSNLAVDPDYRRLGIAQQLLNFCEHKVLEWGFSELYLHVLENNHSAQRLYYKAGYRLEEAEWTFGSLLFGQPRKLLLRKSFSG</sequence>
<dbReference type="GO" id="GO:0008080">
    <property type="term" value="F:N-acetyltransferase activity"/>
    <property type="evidence" value="ECO:0007669"/>
    <property type="project" value="TreeGrafter"/>
</dbReference>
<dbReference type="RefSeq" id="WP_011612631.1">
    <property type="nucleotide sequence ID" value="NC_008312.1"/>
</dbReference>
<accession>Q10ZP0</accession>
<dbReference type="HOGENOM" id="CLU_087926_0_0_3"/>
<feature type="domain" description="N-acetyltransferase" evidence="1">
    <location>
        <begin position="23"/>
        <end position="207"/>
    </location>
</feature>
<proteinExistence type="predicted"/>
<dbReference type="CDD" id="cd04301">
    <property type="entry name" value="NAT_SF"/>
    <property type="match status" value="1"/>
</dbReference>
<dbReference type="PANTHER" id="PTHR42919">
    <property type="entry name" value="N-ALPHA-ACETYLTRANSFERASE"/>
    <property type="match status" value="1"/>
</dbReference>
<dbReference type="STRING" id="203124.Tery_3156"/>
<dbReference type="AlphaFoldDB" id="Q10ZP0"/>
<protein>
    <submittedName>
        <fullName evidence="2">Acetyltransferase, GNAT family</fullName>
    </submittedName>
</protein>
<reference evidence="2" key="1">
    <citation type="submission" date="2006-06" db="EMBL/GenBank/DDBJ databases">
        <title>Complete sequence of Trichodesmium erythraeum IMS101.</title>
        <authorList>
            <consortium name="US DOE Joint Genome Institute"/>
            <person name="Copeland A."/>
            <person name="Lucas S."/>
            <person name="Lapidus A."/>
            <person name="Barry K."/>
            <person name="Detter J.C."/>
            <person name="Glavina del Rio T."/>
            <person name="Hammon N."/>
            <person name="Israni S."/>
            <person name="Dalin E."/>
            <person name="Tice H."/>
            <person name="Pitluck S."/>
            <person name="Kiss H."/>
            <person name="Munk A.C."/>
            <person name="Brettin T."/>
            <person name="Bruce D."/>
            <person name="Han C."/>
            <person name="Tapia R."/>
            <person name="Gilna P."/>
            <person name="Schmutz J."/>
            <person name="Larimer F."/>
            <person name="Land M."/>
            <person name="Hauser L."/>
            <person name="Kyrpides N."/>
            <person name="Kim E."/>
            <person name="Richardson P."/>
        </authorList>
    </citation>
    <scope>NUCLEOTIDE SEQUENCE [LARGE SCALE GENOMIC DNA]</scope>
    <source>
        <strain evidence="2">IMS101</strain>
    </source>
</reference>
<organism evidence="2">
    <name type="scientific">Trichodesmium erythraeum (strain IMS101)</name>
    <dbReference type="NCBI Taxonomy" id="203124"/>
    <lineage>
        <taxon>Bacteria</taxon>
        <taxon>Bacillati</taxon>
        <taxon>Cyanobacteriota</taxon>
        <taxon>Cyanophyceae</taxon>
        <taxon>Oscillatoriophycideae</taxon>
        <taxon>Oscillatoriales</taxon>
        <taxon>Microcoleaceae</taxon>
        <taxon>Trichodesmium</taxon>
    </lineage>
</organism>
<dbReference type="PROSITE" id="PS51186">
    <property type="entry name" value="GNAT"/>
    <property type="match status" value="1"/>
</dbReference>
<evidence type="ECO:0000259" key="1">
    <source>
        <dbReference type="PROSITE" id="PS51186"/>
    </source>
</evidence>
<dbReference type="KEGG" id="ter:Tery_3156"/>
<dbReference type="InterPro" id="IPR000182">
    <property type="entry name" value="GNAT_dom"/>
</dbReference>
<dbReference type="OrthoDB" id="482525at2"/>
<evidence type="ECO:0000313" key="2">
    <source>
        <dbReference type="EMBL" id="ABG52284.1"/>
    </source>
</evidence>
<keyword evidence="2" id="KW-0808">Transferase</keyword>
<dbReference type="SUPFAM" id="SSF55729">
    <property type="entry name" value="Acyl-CoA N-acyltransferases (Nat)"/>
    <property type="match status" value="1"/>
</dbReference>
<dbReference type="InterPro" id="IPR051556">
    <property type="entry name" value="N-term/lysine_N-AcTrnsfr"/>
</dbReference>